<proteinExistence type="predicted"/>
<dbReference type="Proteomes" id="UP000287394">
    <property type="component" value="Chromosome"/>
</dbReference>
<organism evidence="1 2">
    <name type="scientific">Capsulimonas corticalis</name>
    <dbReference type="NCBI Taxonomy" id="2219043"/>
    <lineage>
        <taxon>Bacteria</taxon>
        <taxon>Bacillati</taxon>
        <taxon>Armatimonadota</taxon>
        <taxon>Armatimonadia</taxon>
        <taxon>Capsulimonadales</taxon>
        <taxon>Capsulimonadaceae</taxon>
        <taxon>Capsulimonas</taxon>
    </lineage>
</organism>
<gene>
    <name evidence="1" type="ORF">CCAX7_000390</name>
</gene>
<protein>
    <submittedName>
        <fullName evidence="1">Uncharacterized protein</fullName>
    </submittedName>
</protein>
<dbReference type="RefSeq" id="WP_119319950.1">
    <property type="nucleotide sequence ID" value="NZ_AP025739.1"/>
</dbReference>
<sequence length="261" mass="29141">MTFKDNSNHILSMASNIAALAASVLGLVYGLGFFVCSVYLSSLGAVDFVLLKPRYIAVGITAMIIMLGSYVAQSCYFEDKLKKAMSDKAIPKVILKIIYSWLLWLVLELILLSFFTTASKLTWHMYMLKMLAFVIAIPTVFVWIDNARSNNTFHWFVSYLHVFTVGAGLIVLYSRTIFPLIPAAYGGGALPEVQLICTHEGSTILASALPMTSAQSLTTNWVQLIDEDDKAVLIRVRDQTNHGYHVLRLDRSLFNVIVYKP</sequence>
<dbReference type="EMBL" id="AP025739">
    <property type="protein sequence ID" value="BDI27988.1"/>
    <property type="molecule type" value="Genomic_DNA"/>
</dbReference>
<reference evidence="1 2" key="1">
    <citation type="journal article" date="2019" name="Int. J. Syst. Evol. Microbiol.">
        <title>Capsulimonas corticalis gen. nov., sp. nov., an aerobic capsulated bacterium, of a novel bacterial order, Capsulimonadales ord. nov., of the class Armatimonadia of the phylum Armatimonadetes.</title>
        <authorList>
            <person name="Li J."/>
            <person name="Kudo C."/>
            <person name="Tonouchi A."/>
        </authorList>
    </citation>
    <scope>NUCLEOTIDE SEQUENCE [LARGE SCALE GENOMIC DNA]</scope>
    <source>
        <strain evidence="1 2">AX-7</strain>
    </source>
</reference>
<dbReference type="AlphaFoldDB" id="A0A402CR62"/>
<evidence type="ECO:0000313" key="1">
    <source>
        <dbReference type="EMBL" id="BDI27988.1"/>
    </source>
</evidence>
<accession>A0A402CR62</accession>
<name>A0A402CR62_9BACT</name>
<dbReference type="KEGG" id="ccot:CCAX7_000390"/>
<keyword evidence="2" id="KW-1185">Reference proteome</keyword>
<evidence type="ECO:0000313" key="2">
    <source>
        <dbReference type="Proteomes" id="UP000287394"/>
    </source>
</evidence>